<dbReference type="GO" id="GO:0016020">
    <property type="term" value="C:membrane"/>
    <property type="evidence" value="ECO:0007669"/>
    <property type="project" value="InterPro"/>
</dbReference>
<keyword evidence="2" id="KW-0472">Membrane</keyword>
<dbReference type="KEGG" id="bbes:BESB_013350"/>
<evidence type="ECO:0000256" key="1">
    <source>
        <dbReference type="SAM" id="MobiDB-lite"/>
    </source>
</evidence>
<protein>
    <submittedName>
        <fullName evidence="4">Transporter/permease protein</fullName>
    </submittedName>
</protein>
<feature type="compositionally biased region" description="Basic residues" evidence="1">
    <location>
        <begin position="400"/>
        <end position="412"/>
    </location>
</feature>
<dbReference type="InterPro" id="IPR000620">
    <property type="entry name" value="EamA_dom"/>
</dbReference>
<organism evidence="4 5">
    <name type="scientific">Besnoitia besnoiti</name>
    <name type="common">Apicomplexan protozoan</name>
    <dbReference type="NCBI Taxonomy" id="94643"/>
    <lineage>
        <taxon>Eukaryota</taxon>
        <taxon>Sar</taxon>
        <taxon>Alveolata</taxon>
        <taxon>Apicomplexa</taxon>
        <taxon>Conoidasida</taxon>
        <taxon>Coccidia</taxon>
        <taxon>Eucoccidiorida</taxon>
        <taxon>Eimeriorina</taxon>
        <taxon>Sarcocystidae</taxon>
        <taxon>Besnoitia</taxon>
    </lineage>
</organism>
<dbReference type="PANTHER" id="PTHR13146">
    <property type="match status" value="1"/>
</dbReference>
<evidence type="ECO:0000256" key="2">
    <source>
        <dbReference type="SAM" id="Phobius"/>
    </source>
</evidence>
<keyword evidence="2" id="KW-1133">Transmembrane helix</keyword>
<feature type="transmembrane region" description="Helical" evidence="2">
    <location>
        <begin position="231"/>
        <end position="248"/>
    </location>
</feature>
<dbReference type="VEuPathDB" id="ToxoDB:BESB_013350"/>
<feature type="transmembrane region" description="Helical" evidence="2">
    <location>
        <begin position="158"/>
        <end position="178"/>
    </location>
</feature>
<feature type="transmembrane region" description="Helical" evidence="2">
    <location>
        <begin position="260"/>
        <end position="284"/>
    </location>
</feature>
<proteinExistence type="predicted"/>
<name>A0A2A9MAK3_BESBE</name>
<sequence length="412" mass="44622">MGGGDGDLSLTFADVALRCLAIVLVNSTQPLLVDLLRYHGAAEPTTLLYILPTYYGMVLVGLASKTKKSMWQEKWGRASFVCMCDLLHQIAEKAGLVFAGSAAYTITASWSTVWTALLSLLLLQKQLKKHQWIGIVLICVGFSLKAMHVNFVQTNHEAIGILLTLFASVLHGLSFVLNEKFMTGENQIEGPNLVGMCGLISSTVLTAWVLVWTVPQWDALVTAEIARKGGSIPVVVVTYTALLVLSTLRSATLWYLLKHLGAVSSGVLKGARTALVFLLSHVFYCRLQESQCMTSVKALSAVVCVTGVVVYSVGDCLFSRGPLSGRPKLRRGFSYLPFCCVPPVLKHRAGPEKPLRGVPTEEAPDRTYPPPLRRGQARSLADSLFAQGAPAPASPASVTKRPRGRRARGSRT</sequence>
<feature type="transmembrane region" description="Helical" evidence="2">
    <location>
        <begin position="132"/>
        <end position="152"/>
    </location>
</feature>
<feature type="region of interest" description="Disordered" evidence="1">
    <location>
        <begin position="351"/>
        <end position="412"/>
    </location>
</feature>
<feature type="transmembrane region" description="Helical" evidence="2">
    <location>
        <begin position="46"/>
        <end position="63"/>
    </location>
</feature>
<dbReference type="OrthoDB" id="29773at2759"/>
<evidence type="ECO:0000313" key="4">
    <source>
        <dbReference type="EMBL" id="PFH32723.1"/>
    </source>
</evidence>
<dbReference type="AlphaFoldDB" id="A0A2A9MAK3"/>
<dbReference type="PANTHER" id="PTHR13146:SF1">
    <property type="entry name" value="SUGAR PHOSPHATE TRANSPORTER DOMAIN-CONTAINING PROTEIN"/>
    <property type="match status" value="1"/>
</dbReference>
<feature type="domain" description="EamA" evidence="3">
    <location>
        <begin position="46"/>
        <end position="143"/>
    </location>
</feature>
<feature type="transmembrane region" description="Helical" evidence="2">
    <location>
        <begin position="190"/>
        <end position="211"/>
    </location>
</feature>
<dbReference type="GeneID" id="40306397"/>
<reference evidence="4 5" key="1">
    <citation type="submission" date="2017-09" db="EMBL/GenBank/DDBJ databases">
        <title>Genome sequencing of Besnoitia besnoiti strain Bb-Ger1.</title>
        <authorList>
            <person name="Schares G."/>
            <person name="Venepally P."/>
            <person name="Lorenzi H.A."/>
        </authorList>
    </citation>
    <scope>NUCLEOTIDE SEQUENCE [LARGE SCALE GENOMIC DNA]</scope>
    <source>
        <strain evidence="4 5">Bb-Ger1</strain>
    </source>
</reference>
<evidence type="ECO:0000313" key="5">
    <source>
        <dbReference type="Proteomes" id="UP000224006"/>
    </source>
</evidence>
<dbReference type="Gene3D" id="1.10.3730.20">
    <property type="match status" value="1"/>
</dbReference>
<accession>A0A2A9MAK3</accession>
<dbReference type="RefSeq" id="XP_029216732.1">
    <property type="nucleotide sequence ID" value="XM_029360065.1"/>
</dbReference>
<dbReference type="EMBL" id="NWUJ01000010">
    <property type="protein sequence ID" value="PFH32723.1"/>
    <property type="molecule type" value="Genomic_DNA"/>
</dbReference>
<keyword evidence="2" id="KW-0812">Transmembrane</keyword>
<dbReference type="Pfam" id="PF00892">
    <property type="entry name" value="EamA"/>
    <property type="match status" value="1"/>
</dbReference>
<dbReference type="InterPro" id="IPR037185">
    <property type="entry name" value="EmrE-like"/>
</dbReference>
<comment type="caution">
    <text evidence="4">The sequence shown here is derived from an EMBL/GenBank/DDBJ whole genome shotgun (WGS) entry which is preliminary data.</text>
</comment>
<evidence type="ECO:0000259" key="3">
    <source>
        <dbReference type="Pfam" id="PF00892"/>
    </source>
</evidence>
<dbReference type="SUPFAM" id="SSF103481">
    <property type="entry name" value="Multidrug resistance efflux transporter EmrE"/>
    <property type="match status" value="1"/>
</dbReference>
<dbReference type="Proteomes" id="UP000224006">
    <property type="component" value="Chromosome IX"/>
</dbReference>
<feature type="transmembrane region" description="Helical" evidence="2">
    <location>
        <begin position="103"/>
        <end position="123"/>
    </location>
</feature>
<gene>
    <name evidence="4" type="ORF">BESB_013350</name>
</gene>
<keyword evidence="5" id="KW-1185">Reference proteome</keyword>
<dbReference type="STRING" id="94643.A0A2A9MAK3"/>